<dbReference type="Pfam" id="PF10184">
    <property type="entry name" value="DUF2358"/>
    <property type="match status" value="1"/>
</dbReference>
<dbReference type="OrthoDB" id="348976at2759"/>
<evidence type="ECO:0000313" key="1">
    <source>
        <dbReference type="EMBL" id="KAB1203158.1"/>
    </source>
</evidence>
<accession>A0A6A1UTL1</accession>
<gene>
    <name evidence="1" type="ORF">CJ030_MR8G027535</name>
</gene>
<dbReference type="AlphaFoldDB" id="A0A6A1UTL1"/>
<dbReference type="PANTHER" id="PTHR34123">
    <property type="entry name" value="OS04G0578200 PROTEIN"/>
    <property type="match status" value="1"/>
</dbReference>
<dbReference type="EMBL" id="RXIC02000026">
    <property type="protein sequence ID" value="KAB1203158.1"/>
    <property type="molecule type" value="Genomic_DNA"/>
</dbReference>
<evidence type="ECO:0000313" key="2">
    <source>
        <dbReference type="Proteomes" id="UP000516437"/>
    </source>
</evidence>
<reference evidence="1 2" key="1">
    <citation type="journal article" date="2019" name="Plant Biotechnol. J.">
        <title>The red bayberry genome and genetic basis of sex determination.</title>
        <authorList>
            <person name="Jia H.M."/>
            <person name="Jia H.J."/>
            <person name="Cai Q.L."/>
            <person name="Wang Y."/>
            <person name="Zhao H.B."/>
            <person name="Yang W.F."/>
            <person name="Wang G.Y."/>
            <person name="Li Y.H."/>
            <person name="Zhan D.L."/>
            <person name="Shen Y.T."/>
            <person name="Niu Q.F."/>
            <person name="Chang L."/>
            <person name="Qiu J."/>
            <person name="Zhao L."/>
            <person name="Xie H.B."/>
            <person name="Fu W.Y."/>
            <person name="Jin J."/>
            <person name="Li X.W."/>
            <person name="Jiao Y."/>
            <person name="Zhou C.C."/>
            <person name="Tu T."/>
            <person name="Chai C.Y."/>
            <person name="Gao J.L."/>
            <person name="Fan L.J."/>
            <person name="van de Weg E."/>
            <person name="Wang J.Y."/>
            <person name="Gao Z.S."/>
        </authorList>
    </citation>
    <scope>NUCLEOTIDE SEQUENCE [LARGE SCALE GENOMIC DNA]</scope>
    <source>
        <tissue evidence="1">Leaves</tissue>
    </source>
</reference>
<dbReference type="InterPro" id="IPR018790">
    <property type="entry name" value="DUF2358"/>
</dbReference>
<sequence length="229" mass="26028">MAGCYPSAKPPPLAAHSKRVQGIRCSFSTTDKKYGNNVNKREIKTRSKTPQILKLAVRGVTELLRLFSSSKNRLETVSDTKAEEISVSDVDDVVMILKCDYENAYFVTGAFTSSIYAEDCMFEDPTIRFRGRELYSRNLKLLVPFFDGPSIGLQKIEKDISSDPNFVLATWKLRTYLKLPWKPFIYIDGSTLYELDDEFNIVRHAESWNISALEAIGQIFTPSFGRPED</sequence>
<protein>
    <submittedName>
        <fullName evidence="1">Uncharacterized protein</fullName>
    </submittedName>
</protein>
<keyword evidence="2" id="KW-1185">Reference proteome</keyword>
<name>A0A6A1UTL1_9ROSI</name>
<dbReference type="InterPro" id="IPR032710">
    <property type="entry name" value="NTF2-like_dom_sf"/>
</dbReference>
<organism evidence="1 2">
    <name type="scientific">Morella rubra</name>
    <name type="common">Chinese bayberry</name>
    <dbReference type="NCBI Taxonomy" id="262757"/>
    <lineage>
        <taxon>Eukaryota</taxon>
        <taxon>Viridiplantae</taxon>
        <taxon>Streptophyta</taxon>
        <taxon>Embryophyta</taxon>
        <taxon>Tracheophyta</taxon>
        <taxon>Spermatophyta</taxon>
        <taxon>Magnoliopsida</taxon>
        <taxon>eudicotyledons</taxon>
        <taxon>Gunneridae</taxon>
        <taxon>Pentapetalae</taxon>
        <taxon>rosids</taxon>
        <taxon>fabids</taxon>
        <taxon>Fagales</taxon>
        <taxon>Myricaceae</taxon>
        <taxon>Morella</taxon>
    </lineage>
</organism>
<dbReference type="Proteomes" id="UP000516437">
    <property type="component" value="Chromosome 8"/>
</dbReference>
<comment type="caution">
    <text evidence="1">The sequence shown here is derived from an EMBL/GenBank/DDBJ whole genome shotgun (WGS) entry which is preliminary data.</text>
</comment>
<dbReference type="PANTHER" id="PTHR34123:SF4">
    <property type="entry name" value="PHOSPHORIBOSYLTRANSFERASE-LIKE PROTEIN, PUTATIVE (DUF2358)-RELATED"/>
    <property type="match status" value="1"/>
</dbReference>
<proteinExistence type="predicted"/>
<dbReference type="SUPFAM" id="SSF54427">
    <property type="entry name" value="NTF2-like"/>
    <property type="match status" value="1"/>
</dbReference>